<dbReference type="Proteomes" id="UP000612680">
    <property type="component" value="Chromosome"/>
</dbReference>
<feature type="domain" description="Fumarylacetoacetase-like C-terminal" evidence="3">
    <location>
        <begin position="75"/>
        <end position="279"/>
    </location>
</feature>
<dbReference type="InterPro" id="IPR036663">
    <property type="entry name" value="Fumarylacetoacetase_C_sf"/>
</dbReference>
<proteinExistence type="inferred from homology"/>
<keyword evidence="5" id="KW-1185">Reference proteome</keyword>
<dbReference type="Gene3D" id="3.90.850.10">
    <property type="entry name" value="Fumarylacetoacetase-like, C-terminal domain"/>
    <property type="match status" value="1"/>
</dbReference>
<dbReference type="EMBL" id="CP056775">
    <property type="protein sequence ID" value="QRR03921.1"/>
    <property type="molecule type" value="Genomic_DNA"/>
</dbReference>
<evidence type="ECO:0000313" key="4">
    <source>
        <dbReference type="EMBL" id="QRR03921.1"/>
    </source>
</evidence>
<keyword evidence="2" id="KW-0479">Metal-binding</keyword>
<comment type="similarity">
    <text evidence="1">Belongs to the FAH family.</text>
</comment>
<dbReference type="Pfam" id="PF01557">
    <property type="entry name" value="FAA_hydrolase"/>
    <property type="match status" value="1"/>
</dbReference>
<protein>
    <submittedName>
        <fullName evidence="4">Fumarylacetoacetate hydrolase family protein</fullName>
    </submittedName>
</protein>
<dbReference type="InterPro" id="IPR011234">
    <property type="entry name" value="Fumarylacetoacetase-like_C"/>
</dbReference>
<evidence type="ECO:0000256" key="2">
    <source>
        <dbReference type="ARBA" id="ARBA00022723"/>
    </source>
</evidence>
<evidence type="ECO:0000256" key="1">
    <source>
        <dbReference type="ARBA" id="ARBA00010211"/>
    </source>
</evidence>
<dbReference type="InterPro" id="IPR051121">
    <property type="entry name" value="FAH"/>
</dbReference>
<dbReference type="SUPFAM" id="SSF56529">
    <property type="entry name" value="FAH"/>
    <property type="match status" value="1"/>
</dbReference>
<dbReference type="PANTHER" id="PTHR42796">
    <property type="entry name" value="FUMARYLACETOACETATE HYDROLASE DOMAIN-CONTAINING PROTEIN 2A-RELATED"/>
    <property type="match status" value="1"/>
</dbReference>
<organism evidence="4 5">
    <name type="scientific">Dyadobacter sandarakinus</name>
    <dbReference type="NCBI Taxonomy" id="2747268"/>
    <lineage>
        <taxon>Bacteria</taxon>
        <taxon>Pseudomonadati</taxon>
        <taxon>Bacteroidota</taxon>
        <taxon>Cytophagia</taxon>
        <taxon>Cytophagales</taxon>
        <taxon>Spirosomataceae</taxon>
        <taxon>Dyadobacter</taxon>
    </lineage>
</organism>
<accession>A0ABX7IGE3</accession>
<dbReference type="PANTHER" id="PTHR42796:SF4">
    <property type="entry name" value="FUMARYLACETOACETATE HYDROLASE DOMAIN-CONTAINING PROTEIN 2A"/>
    <property type="match status" value="1"/>
</dbReference>
<gene>
    <name evidence="4" type="ORF">HWI92_24910</name>
</gene>
<name>A0ABX7IGE3_9BACT</name>
<dbReference type="RefSeq" id="WP_204660112.1">
    <property type="nucleotide sequence ID" value="NZ_CP056775.1"/>
</dbReference>
<keyword evidence="4" id="KW-0378">Hydrolase</keyword>
<evidence type="ECO:0000313" key="5">
    <source>
        <dbReference type="Proteomes" id="UP000612680"/>
    </source>
</evidence>
<evidence type="ECO:0000259" key="3">
    <source>
        <dbReference type="Pfam" id="PF01557"/>
    </source>
</evidence>
<reference evidence="4 5" key="1">
    <citation type="submission" date="2020-06" db="EMBL/GenBank/DDBJ databases">
        <title>Dyadobacter sandarakinus sp. nov., isolated from the soil of the Arctic Yellow River Station.</title>
        <authorList>
            <person name="Zhang Y."/>
            <person name="Peng F."/>
        </authorList>
    </citation>
    <scope>NUCLEOTIDE SEQUENCE [LARGE SCALE GENOMIC DNA]</scope>
    <source>
        <strain evidence="4 5">Q3-56</strain>
    </source>
</reference>
<sequence length="288" mass="31565">MKLFRFGAFEQEKPGVVLEDGRKIDVSAFGEDFNEKFFATDGIARLGAWLETHAAEAPEVADGFRFGSCIARPSKIVCIGMNYAKHAYESGATELPKEPIVFFKSTSALCGPNDQVIIPRNSEKTDWEVELAVIIGKRASYVDEADALDYVAGYAVHNDYSERAFQMERGGQWVKGKSNDTFAPLGPYLVTSDEVGNANSLDLWLSLNGKKIQDSNTSDMIFQVPFLISYLSQFMSLLPGDVITTGTPAGVGLGMKPNVYLKPGDIVELGIEKLGEQRQEAVAWRSLG</sequence>
<dbReference type="GO" id="GO:0016787">
    <property type="term" value="F:hydrolase activity"/>
    <property type="evidence" value="ECO:0007669"/>
    <property type="project" value="UniProtKB-KW"/>
</dbReference>